<protein>
    <submittedName>
        <fullName evidence="3 4">Williams-Beuren syndrome chromosome region 18 protein, putative</fullName>
    </submittedName>
</protein>
<dbReference type="InterPro" id="IPR036869">
    <property type="entry name" value="J_dom_sf"/>
</dbReference>
<dbReference type="InterPro" id="IPR001623">
    <property type="entry name" value="DnaJ_domain"/>
</dbReference>
<dbReference type="SUPFAM" id="SSF46565">
    <property type="entry name" value="Chaperone J-domain"/>
    <property type="match status" value="1"/>
</dbReference>
<dbReference type="SMART" id="SM00271">
    <property type="entry name" value="DnaJ"/>
    <property type="match status" value="1"/>
</dbReference>
<sequence length="225" mass="26400">MIFSSRGHGGPSLFFLRNISVYSALECNHYKVLGLNPTATQTEIKSAFYELSKKHHPDKNQGCEKSAKKFKDITAAYEILIGDITPIYFVPYLSIPFFVTGNEKLRLNYDREIFRHNSSAYASANSRMDYNDDFEKKYYERTSKMKSRRGYGKTAYYDFDAWYKAHYVDFPADKYYTGHHNSYTYRTTVKPEMNNLKPTFTPYPLYLFIGCCLLIYSYNVIQKKK</sequence>
<dbReference type="EMBL" id="DS235833">
    <property type="protein sequence ID" value="EEB18121.1"/>
    <property type="molecule type" value="Genomic_DNA"/>
</dbReference>
<dbReference type="EMBL" id="AAZO01006091">
    <property type="status" value="NOT_ANNOTATED_CDS"/>
    <property type="molecule type" value="Genomic_DNA"/>
</dbReference>
<evidence type="ECO:0000259" key="2">
    <source>
        <dbReference type="PROSITE" id="PS50076"/>
    </source>
</evidence>
<dbReference type="OrthoDB" id="291007at2759"/>
<dbReference type="PRINTS" id="PR00625">
    <property type="entry name" value="JDOMAIN"/>
</dbReference>
<name>E0VXL5_PEDHC</name>
<dbReference type="VEuPathDB" id="VectorBase:PHUM502070"/>
<dbReference type="FunCoup" id="E0VXL5">
    <property type="interactions" value="660"/>
</dbReference>
<dbReference type="EnsemblMetazoa" id="PHUM502070-RA">
    <property type="protein sequence ID" value="PHUM502070-PA"/>
    <property type="gene ID" value="PHUM502070"/>
</dbReference>
<dbReference type="STRING" id="121224.E0VXL5"/>
<keyword evidence="1" id="KW-0812">Transmembrane</keyword>
<keyword evidence="1" id="KW-0472">Membrane</keyword>
<evidence type="ECO:0000313" key="4">
    <source>
        <dbReference type="EnsemblMetazoa" id="PHUM502070-PA"/>
    </source>
</evidence>
<dbReference type="InterPro" id="IPR053025">
    <property type="entry name" value="Mito_ATP_Synthase-Asso"/>
</dbReference>
<evidence type="ECO:0000313" key="5">
    <source>
        <dbReference type="Proteomes" id="UP000009046"/>
    </source>
</evidence>
<dbReference type="CTD" id="8231553"/>
<dbReference type="RefSeq" id="XP_002430859.1">
    <property type="nucleotide sequence ID" value="XM_002430814.1"/>
</dbReference>
<organism>
    <name type="scientific">Pediculus humanus subsp. corporis</name>
    <name type="common">Body louse</name>
    <dbReference type="NCBI Taxonomy" id="121224"/>
    <lineage>
        <taxon>Eukaryota</taxon>
        <taxon>Metazoa</taxon>
        <taxon>Ecdysozoa</taxon>
        <taxon>Arthropoda</taxon>
        <taxon>Hexapoda</taxon>
        <taxon>Insecta</taxon>
        <taxon>Pterygota</taxon>
        <taxon>Neoptera</taxon>
        <taxon>Paraneoptera</taxon>
        <taxon>Psocodea</taxon>
        <taxon>Troctomorpha</taxon>
        <taxon>Phthiraptera</taxon>
        <taxon>Anoplura</taxon>
        <taxon>Pediculidae</taxon>
        <taxon>Pediculus</taxon>
    </lineage>
</organism>
<dbReference type="HOGENOM" id="CLU_1231217_0_0_1"/>
<reference evidence="4" key="3">
    <citation type="submission" date="2020-05" db="UniProtKB">
        <authorList>
            <consortium name="EnsemblMetazoa"/>
        </authorList>
    </citation>
    <scope>IDENTIFICATION</scope>
    <source>
        <strain evidence="4">USDA</strain>
    </source>
</reference>
<dbReference type="AlphaFoldDB" id="E0VXL5"/>
<dbReference type="Pfam" id="PF00226">
    <property type="entry name" value="DnaJ"/>
    <property type="match status" value="1"/>
</dbReference>
<feature type="domain" description="J" evidence="2">
    <location>
        <begin position="28"/>
        <end position="113"/>
    </location>
</feature>
<dbReference type="PANTHER" id="PTHR44873:SF1">
    <property type="entry name" value="DNAJ HOMOLOG SUBFAMILY C MEMBER 30, MITOCHONDRIAL"/>
    <property type="match status" value="1"/>
</dbReference>
<accession>E0VXL5</accession>
<feature type="transmembrane region" description="Helical" evidence="1">
    <location>
        <begin position="203"/>
        <end position="221"/>
    </location>
</feature>
<evidence type="ECO:0000256" key="1">
    <source>
        <dbReference type="SAM" id="Phobius"/>
    </source>
</evidence>
<evidence type="ECO:0000313" key="3">
    <source>
        <dbReference type="EMBL" id="EEB18121.1"/>
    </source>
</evidence>
<dbReference type="InParanoid" id="E0VXL5"/>
<dbReference type="eggNOG" id="KOG0714">
    <property type="taxonomic scope" value="Eukaryota"/>
</dbReference>
<keyword evidence="5" id="KW-1185">Reference proteome</keyword>
<dbReference type="GeneID" id="8231553"/>
<dbReference type="CDD" id="cd06257">
    <property type="entry name" value="DnaJ"/>
    <property type="match status" value="1"/>
</dbReference>
<dbReference type="Proteomes" id="UP000009046">
    <property type="component" value="Unassembled WGS sequence"/>
</dbReference>
<reference evidence="3" key="1">
    <citation type="submission" date="2007-04" db="EMBL/GenBank/DDBJ databases">
        <title>Annotation of Pediculus humanus corporis strain USDA.</title>
        <authorList>
            <person name="Kirkness E."/>
            <person name="Hannick L."/>
            <person name="Hass B."/>
            <person name="Bruggner R."/>
            <person name="Lawson D."/>
            <person name="Bidwell S."/>
            <person name="Joardar V."/>
            <person name="Caler E."/>
            <person name="Walenz B."/>
            <person name="Inman J."/>
            <person name="Schobel S."/>
            <person name="Galinsky K."/>
            <person name="Amedeo P."/>
            <person name="Strausberg R."/>
        </authorList>
    </citation>
    <scope>NUCLEOTIDE SEQUENCE</scope>
    <source>
        <strain evidence="3">USDA</strain>
    </source>
</reference>
<proteinExistence type="predicted"/>
<keyword evidence="1" id="KW-1133">Transmembrane helix</keyword>
<dbReference type="PANTHER" id="PTHR44873">
    <property type="entry name" value="DNAJ HOMOLOG SUBFAMILY C MEMBER 30, MITOCHONDRIAL"/>
    <property type="match status" value="1"/>
</dbReference>
<dbReference type="Gene3D" id="1.10.287.110">
    <property type="entry name" value="DnaJ domain"/>
    <property type="match status" value="1"/>
</dbReference>
<reference evidence="3" key="2">
    <citation type="submission" date="2007-04" db="EMBL/GenBank/DDBJ databases">
        <title>The genome of the human body louse.</title>
        <authorList>
            <consortium name="The Human Body Louse Genome Consortium"/>
            <person name="Kirkness E."/>
            <person name="Walenz B."/>
            <person name="Hass B."/>
            <person name="Bruggner R."/>
            <person name="Strausberg R."/>
        </authorList>
    </citation>
    <scope>NUCLEOTIDE SEQUENCE</scope>
    <source>
        <strain evidence="3">USDA</strain>
    </source>
</reference>
<dbReference type="PROSITE" id="PS50076">
    <property type="entry name" value="DNAJ_2"/>
    <property type="match status" value="1"/>
</dbReference>
<dbReference type="KEGG" id="phu:Phum_PHUM502070"/>
<gene>
    <name evidence="4" type="primary">8231553</name>
    <name evidence="3" type="ORF">Phum_PHUM502070</name>
</gene>